<dbReference type="AlphaFoldDB" id="A0A4Y2TYD4"/>
<gene>
    <name evidence="2" type="ORF">AVEN_84163_1</name>
</gene>
<sequence>MPKMTSEQPHSPNCHTISAEGLFTLDFRFTMHQTPIHRESSDGITSGSEPETLPSSNSDVGWGLMAQEPFLAKLRQSNGKIQHSGTKILRINENVKRKLLEMIQM</sequence>
<name>A0A4Y2TYD4_ARAVE</name>
<comment type="caution">
    <text evidence="2">The sequence shown here is derived from an EMBL/GenBank/DDBJ whole genome shotgun (WGS) entry which is preliminary data.</text>
</comment>
<protein>
    <submittedName>
        <fullName evidence="2">Uncharacterized protein</fullName>
    </submittedName>
</protein>
<keyword evidence="3" id="KW-1185">Reference proteome</keyword>
<feature type="region of interest" description="Disordered" evidence="1">
    <location>
        <begin position="34"/>
        <end position="60"/>
    </location>
</feature>
<evidence type="ECO:0000313" key="3">
    <source>
        <dbReference type="Proteomes" id="UP000499080"/>
    </source>
</evidence>
<feature type="compositionally biased region" description="Polar residues" evidence="1">
    <location>
        <begin position="42"/>
        <end position="59"/>
    </location>
</feature>
<evidence type="ECO:0000313" key="2">
    <source>
        <dbReference type="EMBL" id="GBO04430.1"/>
    </source>
</evidence>
<dbReference type="EMBL" id="BGPR01031392">
    <property type="protein sequence ID" value="GBO04430.1"/>
    <property type="molecule type" value="Genomic_DNA"/>
</dbReference>
<proteinExistence type="predicted"/>
<organism evidence="2 3">
    <name type="scientific">Araneus ventricosus</name>
    <name type="common">Orbweaver spider</name>
    <name type="synonym">Epeira ventricosa</name>
    <dbReference type="NCBI Taxonomy" id="182803"/>
    <lineage>
        <taxon>Eukaryota</taxon>
        <taxon>Metazoa</taxon>
        <taxon>Ecdysozoa</taxon>
        <taxon>Arthropoda</taxon>
        <taxon>Chelicerata</taxon>
        <taxon>Arachnida</taxon>
        <taxon>Araneae</taxon>
        <taxon>Araneomorphae</taxon>
        <taxon>Entelegynae</taxon>
        <taxon>Araneoidea</taxon>
        <taxon>Araneidae</taxon>
        <taxon>Araneus</taxon>
    </lineage>
</organism>
<reference evidence="2 3" key="1">
    <citation type="journal article" date="2019" name="Sci. Rep.">
        <title>Orb-weaving spider Araneus ventricosus genome elucidates the spidroin gene catalogue.</title>
        <authorList>
            <person name="Kono N."/>
            <person name="Nakamura H."/>
            <person name="Ohtoshi R."/>
            <person name="Moran D.A.P."/>
            <person name="Shinohara A."/>
            <person name="Yoshida Y."/>
            <person name="Fujiwara M."/>
            <person name="Mori M."/>
            <person name="Tomita M."/>
            <person name="Arakawa K."/>
        </authorList>
    </citation>
    <scope>NUCLEOTIDE SEQUENCE [LARGE SCALE GENOMIC DNA]</scope>
</reference>
<evidence type="ECO:0000256" key="1">
    <source>
        <dbReference type="SAM" id="MobiDB-lite"/>
    </source>
</evidence>
<accession>A0A4Y2TYD4</accession>
<dbReference type="Proteomes" id="UP000499080">
    <property type="component" value="Unassembled WGS sequence"/>
</dbReference>